<dbReference type="SUPFAM" id="SSF52540">
    <property type="entry name" value="P-loop containing nucleoside triphosphate hydrolases"/>
    <property type="match status" value="1"/>
</dbReference>
<feature type="domain" description="ABC transporter" evidence="2">
    <location>
        <begin position="91"/>
        <end position="260"/>
    </location>
</feature>
<evidence type="ECO:0000256" key="1">
    <source>
        <dbReference type="ARBA" id="ARBA00022737"/>
    </source>
</evidence>
<dbReference type="Proteomes" id="UP000485058">
    <property type="component" value="Unassembled WGS sequence"/>
</dbReference>
<dbReference type="InterPro" id="IPR017871">
    <property type="entry name" value="ABC_transporter-like_CS"/>
</dbReference>
<protein>
    <recommendedName>
        <fullName evidence="2">ABC transporter domain-containing protein</fullName>
    </recommendedName>
</protein>
<sequence length="266" mass="29712">MVPKQQRLRMALGLVVQEHHTVTPRDNKKLADKERKAMEKAHMAKVEALKEDDNVFDVSFEGQGEEGTTASATDIKVHNMTVRAKGKLLMENTSFTIAAGRRYGLVGPNGRGKSTLLRLLAKRQLPVPENLDVLLVEQEVVGTEDSALQAVVAADMELMELRAEEATLLARLEHPEEHTSTEHDADEDQERLNEVYERMNQIGASNAEARASKILHGLGFSDTMQKRPTQSFSGGWRMRISLARALYIQPTLLLLDEPTNHLDLRA</sequence>
<dbReference type="GO" id="GO:0005524">
    <property type="term" value="F:ATP binding"/>
    <property type="evidence" value="ECO:0007669"/>
    <property type="project" value="InterPro"/>
</dbReference>
<reference evidence="3 4" key="1">
    <citation type="submission" date="2020-02" db="EMBL/GenBank/DDBJ databases">
        <title>Draft genome sequence of Haematococcus lacustris strain NIES-144.</title>
        <authorList>
            <person name="Morimoto D."/>
            <person name="Nakagawa S."/>
            <person name="Yoshida T."/>
            <person name="Sawayama S."/>
        </authorList>
    </citation>
    <scope>NUCLEOTIDE SEQUENCE [LARGE SCALE GENOMIC DNA]</scope>
    <source>
        <strain evidence="3 4">NIES-144</strain>
    </source>
</reference>
<dbReference type="EMBL" id="BLLF01000100">
    <property type="protein sequence ID" value="GFH07516.1"/>
    <property type="molecule type" value="Genomic_DNA"/>
</dbReference>
<evidence type="ECO:0000313" key="4">
    <source>
        <dbReference type="Proteomes" id="UP000485058"/>
    </source>
</evidence>
<dbReference type="Gene3D" id="3.40.50.300">
    <property type="entry name" value="P-loop containing nucleotide triphosphate hydrolases"/>
    <property type="match status" value="1"/>
</dbReference>
<evidence type="ECO:0000259" key="2">
    <source>
        <dbReference type="Pfam" id="PF00005"/>
    </source>
</evidence>
<accession>A0A699YKR9</accession>
<organism evidence="3 4">
    <name type="scientific">Haematococcus lacustris</name>
    <name type="common">Green alga</name>
    <name type="synonym">Haematococcus pluvialis</name>
    <dbReference type="NCBI Taxonomy" id="44745"/>
    <lineage>
        <taxon>Eukaryota</taxon>
        <taxon>Viridiplantae</taxon>
        <taxon>Chlorophyta</taxon>
        <taxon>core chlorophytes</taxon>
        <taxon>Chlorophyceae</taxon>
        <taxon>CS clade</taxon>
        <taxon>Chlamydomonadales</taxon>
        <taxon>Haematococcaceae</taxon>
        <taxon>Haematococcus</taxon>
    </lineage>
</organism>
<dbReference type="PROSITE" id="PS00211">
    <property type="entry name" value="ABC_TRANSPORTER_1"/>
    <property type="match status" value="1"/>
</dbReference>
<feature type="non-terminal residue" evidence="3">
    <location>
        <position position="266"/>
    </location>
</feature>
<dbReference type="PANTHER" id="PTHR19211:SF14">
    <property type="entry name" value="ATP-BINDING CASSETTE SUB-FAMILY F MEMBER 1"/>
    <property type="match status" value="1"/>
</dbReference>
<proteinExistence type="predicted"/>
<dbReference type="InterPro" id="IPR027417">
    <property type="entry name" value="P-loop_NTPase"/>
</dbReference>
<dbReference type="PANTHER" id="PTHR19211">
    <property type="entry name" value="ATP-BINDING TRANSPORT PROTEIN-RELATED"/>
    <property type="match status" value="1"/>
</dbReference>
<dbReference type="InterPro" id="IPR050611">
    <property type="entry name" value="ABCF"/>
</dbReference>
<dbReference type="InterPro" id="IPR003439">
    <property type="entry name" value="ABC_transporter-like_ATP-bd"/>
</dbReference>
<dbReference type="GO" id="GO:0016887">
    <property type="term" value="F:ATP hydrolysis activity"/>
    <property type="evidence" value="ECO:0007669"/>
    <property type="project" value="InterPro"/>
</dbReference>
<dbReference type="AlphaFoldDB" id="A0A699YKR9"/>
<dbReference type="Pfam" id="PF00005">
    <property type="entry name" value="ABC_tran"/>
    <property type="match status" value="1"/>
</dbReference>
<evidence type="ECO:0000313" key="3">
    <source>
        <dbReference type="EMBL" id="GFH07516.1"/>
    </source>
</evidence>
<keyword evidence="1" id="KW-0677">Repeat</keyword>
<gene>
    <name evidence="3" type="ORF">HaLaN_02328</name>
</gene>
<name>A0A699YKR9_HAELA</name>
<feature type="non-terminal residue" evidence="3">
    <location>
        <position position="1"/>
    </location>
</feature>
<keyword evidence="4" id="KW-1185">Reference proteome</keyword>
<comment type="caution">
    <text evidence="3">The sequence shown here is derived from an EMBL/GenBank/DDBJ whole genome shotgun (WGS) entry which is preliminary data.</text>
</comment>